<dbReference type="PROSITE" id="PS50141">
    <property type="entry name" value="A_DEAMIN_EDITASE"/>
    <property type="match status" value="1"/>
</dbReference>
<feature type="non-terminal residue" evidence="3">
    <location>
        <position position="1"/>
    </location>
</feature>
<dbReference type="Proteomes" id="UP001140094">
    <property type="component" value="Unassembled WGS sequence"/>
</dbReference>
<dbReference type="GO" id="GO:0006382">
    <property type="term" value="P:adenosine to inosine editing"/>
    <property type="evidence" value="ECO:0007669"/>
    <property type="project" value="TreeGrafter"/>
</dbReference>
<protein>
    <recommendedName>
        <fullName evidence="2">A to I editase domain-containing protein</fullName>
    </recommendedName>
</protein>
<reference evidence="3" key="1">
    <citation type="submission" date="2022-07" db="EMBL/GenBank/DDBJ databases">
        <title>Phylogenomic reconstructions and comparative analyses of Kickxellomycotina fungi.</title>
        <authorList>
            <person name="Reynolds N.K."/>
            <person name="Stajich J.E."/>
            <person name="Barry K."/>
            <person name="Grigoriev I.V."/>
            <person name="Crous P."/>
            <person name="Smith M.E."/>
        </authorList>
    </citation>
    <scope>NUCLEOTIDE SEQUENCE</scope>
    <source>
        <strain evidence="3">NRRL 1565</strain>
    </source>
</reference>
<name>A0A9W8HUP9_9FUNG</name>
<dbReference type="Pfam" id="PF02137">
    <property type="entry name" value="A_deamin"/>
    <property type="match status" value="1"/>
</dbReference>
<accession>A0A9W8HUP9</accession>
<dbReference type="AlphaFoldDB" id="A0A9W8HUP9"/>
<feature type="domain" description="A to I editase" evidence="2">
    <location>
        <begin position="40"/>
        <end position="241"/>
    </location>
</feature>
<dbReference type="EMBL" id="JANBUO010000521">
    <property type="protein sequence ID" value="KAJ2803467.1"/>
    <property type="molecule type" value="Genomic_DNA"/>
</dbReference>
<proteinExistence type="predicted"/>
<dbReference type="InterPro" id="IPR002466">
    <property type="entry name" value="A_deamin"/>
</dbReference>
<dbReference type="GO" id="GO:0006396">
    <property type="term" value="P:RNA processing"/>
    <property type="evidence" value="ECO:0007669"/>
    <property type="project" value="InterPro"/>
</dbReference>
<evidence type="ECO:0000259" key="2">
    <source>
        <dbReference type="PROSITE" id="PS50141"/>
    </source>
</evidence>
<feature type="region of interest" description="Disordered" evidence="1">
    <location>
        <begin position="14"/>
        <end position="40"/>
    </location>
</feature>
<keyword evidence="4" id="KW-1185">Reference proteome</keyword>
<dbReference type="PANTHER" id="PTHR10910:SF62">
    <property type="entry name" value="AT07585P-RELATED"/>
    <property type="match status" value="1"/>
</dbReference>
<evidence type="ECO:0000256" key="1">
    <source>
        <dbReference type="SAM" id="MobiDB-lite"/>
    </source>
</evidence>
<gene>
    <name evidence="3" type="ORF">H4R20_002882</name>
</gene>
<comment type="caution">
    <text evidence="3">The sequence shown here is derived from an EMBL/GenBank/DDBJ whole genome shotgun (WGS) entry which is preliminary data.</text>
</comment>
<dbReference type="OrthoDB" id="10268011at2759"/>
<dbReference type="GO" id="GO:0008251">
    <property type="term" value="F:tRNA-specific adenosine deaminase activity"/>
    <property type="evidence" value="ECO:0007669"/>
    <property type="project" value="TreeGrafter"/>
</dbReference>
<dbReference type="PANTHER" id="PTHR10910">
    <property type="entry name" value="EUKARYOTE SPECIFIC DSRNA BINDING PROTEIN"/>
    <property type="match status" value="1"/>
</dbReference>
<dbReference type="GO" id="GO:0005737">
    <property type="term" value="C:cytoplasm"/>
    <property type="evidence" value="ECO:0007669"/>
    <property type="project" value="TreeGrafter"/>
</dbReference>
<organism evidence="3 4">
    <name type="scientific">Coemansia guatemalensis</name>
    <dbReference type="NCBI Taxonomy" id="2761395"/>
    <lineage>
        <taxon>Eukaryota</taxon>
        <taxon>Fungi</taxon>
        <taxon>Fungi incertae sedis</taxon>
        <taxon>Zoopagomycota</taxon>
        <taxon>Kickxellomycotina</taxon>
        <taxon>Kickxellomycetes</taxon>
        <taxon>Kickxellales</taxon>
        <taxon>Kickxellaceae</taxon>
        <taxon>Coemansia</taxon>
    </lineage>
</organism>
<sequence>PCAKRPRKTLENIDNIRGPRIPDSPGGLRLKPGRTDSTPTLSMSCSDKIARWNVLGVQGDLLASFIEPIYLSGIVIGDIFNHCSVVRALNQRIANAFIDANEHLTAGYRINSCTVSCTTVSFERSQTALAQQGAETITADASLYWYQGAKAAVALVNGVRQGSKHARAKCLAEKLWPDICKLALFNKISKLAKLMSVELPVQLTYRQAKQLAVDYNRIKSQLLLTPQFKDWVCSPAELELFDCNGHIAADDG</sequence>
<evidence type="ECO:0000313" key="4">
    <source>
        <dbReference type="Proteomes" id="UP001140094"/>
    </source>
</evidence>
<dbReference type="GO" id="GO:0003726">
    <property type="term" value="F:double-stranded RNA adenosine deaminase activity"/>
    <property type="evidence" value="ECO:0007669"/>
    <property type="project" value="TreeGrafter"/>
</dbReference>
<evidence type="ECO:0000313" key="3">
    <source>
        <dbReference type="EMBL" id="KAJ2803467.1"/>
    </source>
</evidence>
<dbReference type="SMART" id="SM00552">
    <property type="entry name" value="ADEAMc"/>
    <property type="match status" value="1"/>
</dbReference>
<dbReference type="GO" id="GO:0003725">
    <property type="term" value="F:double-stranded RNA binding"/>
    <property type="evidence" value="ECO:0007669"/>
    <property type="project" value="TreeGrafter"/>
</dbReference>
<dbReference type="GO" id="GO:0005730">
    <property type="term" value="C:nucleolus"/>
    <property type="evidence" value="ECO:0007669"/>
    <property type="project" value="TreeGrafter"/>
</dbReference>